<gene>
    <name evidence="1" type="ORF">JY651_24725</name>
</gene>
<proteinExistence type="predicted"/>
<dbReference type="RefSeq" id="WP_206729421.1">
    <property type="nucleotide sequence ID" value="NZ_CP071090.1"/>
</dbReference>
<protein>
    <submittedName>
        <fullName evidence="1">Uncharacterized protein</fullName>
    </submittedName>
</protein>
<reference evidence="1 2" key="1">
    <citation type="submission" date="2021-02" db="EMBL/GenBank/DDBJ databases">
        <title>De Novo genome assembly of isolated myxobacteria.</title>
        <authorList>
            <person name="Stevens D.C."/>
        </authorList>
    </citation>
    <scope>NUCLEOTIDE SEQUENCE [LARGE SCALE GENOMIC DNA]</scope>
    <source>
        <strain evidence="2">SCPEA02</strain>
    </source>
</reference>
<name>A0ABX7PBV0_9BACT</name>
<accession>A0ABX7PBV0</accession>
<evidence type="ECO:0000313" key="2">
    <source>
        <dbReference type="Proteomes" id="UP000662747"/>
    </source>
</evidence>
<evidence type="ECO:0000313" key="1">
    <source>
        <dbReference type="EMBL" id="QSQ27907.1"/>
    </source>
</evidence>
<dbReference type="Proteomes" id="UP000662747">
    <property type="component" value="Chromosome"/>
</dbReference>
<dbReference type="EMBL" id="CP071090">
    <property type="protein sequence ID" value="QSQ27907.1"/>
    <property type="molecule type" value="Genomic_DNA"/>
</dbReference>
<organism evidence="1 2">
    <name type="scientific">Pyxidicoccus parkwayensis</name>
    <dbReference type="NCBI Taxonomy" id="2813578"/>
    <lineage>
        <taxon>Bacteria</taxon>
        <taxon>Pseudomonadati</taxon>
        <taxon>Myxococcota</taxon>
        <taxon>Myxococcia</taxon>
        <taxon>Myxococcales</taxon>
        <taxon>Cystobacterineae</taxon>
        <taxon>Myxococcaceae</taxon>
        <taxon>Pyxidicoccus</taxon>
    </lineage>
</organism>
<sequence length="84" mass="9375">MLRWNGTDWSKLTFPNDDNLTSVVAFGANSAYATSDNGRIYRFNGTNWTLIYELTGVQFYSIAGTSPADLWVAGNNGNIIHWPQ</sequence>
<keyword evidence="2" id="KW-1185">Reference proteome</keyword>